<dbReference type="PANTHER" id="PTHR32071:SF57">
    <property type="entry name" value="C4-DICARBOXYLATE TRANSPORT TRANSCRIPTIONAL REGULATORY PROTEIN DCTD"/>
    <property type="match status" value="1"/>
</dbReference>
<dbReference type="InterPro" id="IPR027417">
    <property type="entry name" value="P-loop_NTPase"/>
</dbReference>
<dbReference type="PANTHER" id="PTHR32071">
    <property type="entry name" value="TRANSCRIPTIONAL REGULATORY PROTEIN"/>
    <property type="match status" value="1"/>
</dbReference>
<evidence type="ECO:0000313" key="10">
    <source>
        <dbReference type="EMBL" id="RHJ86108.1"/>
    </source>
</evidence>
<dbReference type="OrthoDB" id="9803970at2"/>
<organism evidence="10 11">
    <name type="scientific">Emergencia timonensis</name>
    <dbReference type="NCBI Taxonomy" id="1776384"/>
    <lineage>
        <taxon>Bacteria</taxon>
        <taxon>Bacillati</taxon>
        <taxon>Bacillota</taxon>
        <taxon>Clostridia</taxon>
        <taxon>Peptostreptococcales</taxon>
        <taxon>Anaerovoracaceae</taxon>
        <taxon>Emergencia</taxon>
    </lineage>
</organism>
<dbReference type="PROSITE" id="PS00688">
    <property type="entry name" value="SIGMA54_INTERACT_3"/>
    <property type="match status" value="1"/>
</dbReference>
<dbReference type="Gene3D" id="1.10.10.60">
    <property type="entry name" value="Homeodomain-like"/>
    <property type="match status" value="1"/>
</dbReference>
<dbReference type="GO" id="GO:0005524">
    <property type="term" value="F:ATP binding"/>
    <property type="evidence" value="ECO:0007669"/>
    <property type="project" value="UniProtKB-KW"/>
</dbReference>
<keyword evidence="5" id="KW-0804">Transcription</keyword>
<evidence type="ECO:0000256" key="3">
    <source>
        <dbReference type="ARBA" id="ARBA00022840"/>
    </source>
</evidence>
<dbReference type="Proteomes" id="UP000284841">
    <property type="component" value="Unassembled WGS sequence"/>
</dbReference>
<dbReference type="Pfam" id="PF25601">
    <property type="entry name" value="AAA_lid_14"/>
    <property type="match status" value="1"/>
</dbReference>
<dbReference type="SUPFAM" id="SSF55785">
    <property type="entry name" value="PYP-like sensor domain (PAS domain)"/>
    <property type="match status" value="1"/>
</dbReference>
<dbReference type="InterPro" id="IPR025662">
    <property type="entry name" value="Sigma_54_int_dom_ATP-bd_1"/>
</dbReference>
<dbReference type="PROSITE" id="PS50045">
    <property type="entry name" value="SIGMA54_INTERACT_4"/>
    <property type="match status" value="1"/>
</dbReference>
<evidence type="ECO:0000256" key="6">
    <source>
        <dbReference type="ARBA" id="ARBA00029500"/>
    </source>
</evidence>
<evidence type="ECO:0000256" key="1">
    <source>
        <dbReference type="ARBA" id="ARBA00022741"/>
    </source>
</evidence>
<dbReference type="Gene3D" id="1.10.8.60">
    <property type="match status" value="1"/>
</dbReference>
<dbReference type="InterPro" id="IPR035965">
    <property type="entry name" value="PAS-like_dom_sf"/>
</dbReference>
<dbReference type="AlphaFoldDB" id="A0A415DZ53"/>
<dbReference type="GO" id="GO:0003677">
    <property type="term" value="F:DNA binding"/>
    <property type="evidence" value="ECO:0007669"/>
    <property type="project" value="UniProtKB-KW"/>
</dbReference>
<feature type="domain" description="Sigma-54 factor interaction" evidence="8">
    <location>
        <begin position="148"/>
        <end position="377"/>
    </location>
</feature>
<dbReference type="PROSITE" id="PS00675">
    <property type="entry name" value="SIGMA54_INTERACT_1"/>
    <property type="match status" value="1"/>
</dbReference>
<name>A0A415DZ53_9FIRM</name>
<keyword evidence="4" id="KW-0805">Transcription regulation</keyword>
<dbReference type="InterPro" id="IPR013767">
    <property type="entry name" value="PAS_fold"/>
</dbReference>
<dbReference type="FunFam" id="3.40.50.300:FF:000006">
    <property type="entry name" value="DNA-binding transcriptional regulator NtrC"/>
    <property type="match status" value="1"/>
</dbReference>
<evidence type="ECO:0000256" key="4">
    <source>
        <dbReference type="ARBA" id="ARBA00023015"/>
    </source>
</evidence>
<keyword evidence="2" id="KW-0058">Aromatic hydrocarbons catabolism</keyword>
<evidence type="ECO:0000256" key="7">
    <source>
        <dbReference type="SAM" id="Coils"/>
    </source>
</evidence>
<dbReference type="Pfam" id="PF18024">
    <property type="entry name" value="HTH_50"/>
    <property type="match status" value="1"/>
</dbReference>
<dbReference type="InterPro" id="IPR002078">
    <property type="entry name" value="Sigma_54_int"/>
</dbReference>
<keyword evidence="11" id="KW-1185">Reference proteome</keyword>
<dbReference type="InterPro" id="IPR003593">
    <property type="entry name" value="AAA+_ATPase"/>
</dbReference>
<gene>
    <name evidence="10" type="ORF">DW099_14825</name>
</gene>
<reference evidence="10 11" key="1">
    <citation type="submission" date="2018-08" db="EMBL/GenBank/DDBJ databases">
        <title>A genome reference for cultivated species of the human gut microbiota.</title>
        <authorList>
            <person name="Zou Y."/>
            <person name="Xue W."/>
            <person name="Luo G."/>
        </authorList>
    </citation>
    <scope>NUCLEOTIDE SEQUENCE [LARGE SCALE GENOMIC DNA]</scope>
    <source>
        <strain evidence="10 11">AM07-24</strain>
    </source>
</reference>
<feature type="domain" description="PAS" evidence="9">
    <location>
        <begin position="2"/>
        <end position="50"/>
    </location>
</feature>
<dbReference type="InterPro" id="IPR058031">
    <property type="entry name" value="AAA_lid_NorR"/>
</dbReference>
<protein>
    <recommendedName>
        <fullName evidence="6">HTH-type transcriptional regulatory protein TyrR</fullName>
    </recommendedName>
</protein>
<dbReference type="PROSITE" id="PS50112">
    <property type="entry name" value="PAS"/>
    <property type="match status" value="1"/>
</dbReference>
<dbReference type="InterPro" id="IPR030828">
    <property type="entry name" value="HTH_TyrR"/>
</dbReference>
<dbReference type="InterPro" id="IPR009057">
    <property type="entry name" value="Homeodomain-like_sf"/>
</dbReference>
<proteinExistence type="predicted"/>
<keyword evidence="3" id="KW-0067">ATP-binding</keyword>
<dbReference type="InterPro" id="IPR000014">
    <property type="entry name" value="PAS"/>
</dbReference>
<dbReference type="GO" id="GO:0006355">
    <property type="term" value="P:regulation of DNA-templated transcription"/>
    <property type="evidence" value="ECO:0007669"/>
    <property type="project" value="InterPro"/>
</dbReference>
<dbReference type="RefSeq" id="WP_118336197.1">
    <property type="nucleotide sequence ID" value="NZ_AP025567.1"/>
</dbReference>
<comment type="caution">
    <text evidence="10">The sequence shown here is derived from an EMBL/GenBank/DDBJ whole genome shotgun (WGS) entry which is preliminary data.</text>
</comment>
<feature type="coiled-coil region" evidence="7">
    <location>
        <begin position="107"/>
        <end position="134"/>
    </location>
</feature>
<evidence type="ECO:0000259" key="9">
    <source>
        <dbReference type="PROSITE" id="PS50112"/>
    </source>
</evidence>
<dbReference type="NCBIfam" id="TIGR00229">
    <property type="entry name" value="sensory_box"/>
    <property type="match status" value="1"/>
</dbReference>
<evidence type="ECO:0000256" key="5">
    <source>
        <dbReference type="ARBA" id="ARBA00023163"/>
    </source>
</evidence>
<evidence type="ECO:0000313" key="11">
    <source>
        <dbReference type="Proteomes" id="UP000284841"/>
    </source>
</evidence>
<keyword evidence="7" id="KW-0175">Coiled coil</keyword>
<evidence type="ECO:0000256" key="2">
    <source>
        <dbReference type="ARBA" id="ARBA00022797"/>
    </source>
</evidence>
<sequence length="455" mass="50629">MKEIDFKKICDNLIDAIYVTDAEGNTIYVNDAYLKLGDLRREELMGMNVFNPDQTKQVYTGGVLPDVLKSGRRCEKVGTLKRTNTKVHITGIPIFDENGEIQYAVATEKDVARLEELKDHLAELRKENTQGAAELAYLRDRQIYDIDVVMESACMQEAFAVARSVAKTDVTVLITGESGTGKEIIADAIYMASERNGKPFIKLNCSAIPANLLESELFGYEEGSFTGARKGGKAGLFEIASGGVVLLDEVGDMPMDLQVKLLRVLQSREVTRVGGKDPIPLDIRLIASTNKNLKVGIERGTFREDLYYRLNVVPIDLKPLKERQADIEPLVETFLKKYNTRYNKNLIMTRLAMAMMMEYSWPGNIRELKNVIERMVVINFTGVIDGDVVARVLGLPAAKVQSTNSRHGTLKAATESLERQMIESALERCGSKRKAAKALGVDHSTLVKKCQRLGI</sequence>
<dbReference type="Pfam" id="PF00158">
    <property type="entry name" value="Sigma54_activat"/>
    <property type="match status" value="1"/>
</dbReference>
<dbReference type="Pfam" id="PF00989">
    <property type="entry name" value="PAS"/>
    <property type="match status" value="1"/>
</dbReference>
<dbReference type="Gene3D" id="3.30.450.20">
    <property type="entry name" value="PAS domain"/>
    <property type="match status" value="1"/>
</dbReference>
<dbReference type="CDD" id="cd00009">
    <property type="entry name" value="AAA"/>
    <property type="match status" value="1"/>
</dbReference>
<dbReference type="SMART" id="SM00382">
    <property type="entry name" value="AAA"/>
    <property type="match status" value="1"/>
</dbReference>
<dbReference type="EMBL" id="QRMS01000004">
    <property type="protein sequence ID" value="RHJ86108.1"/>
    <property type="molecule type" value="Genomic_DNA"/>
</dbReference>
<dbReference type="InterPro" id="IPR025944">
    <property type="entry name" value="Sigma_54_int_dom_CS"/>
</dbReference>
<dbReference type="Gene3D" id="3.40.50.300">
    <property type="entry name" value="P-loop containing nucleotide triphosphate hydrolases"/>
    <property type="match status" value="1"/>
</dbReference>
<accession>A0A415DZ53</accession>
<dbReference type="CDD" id="cd00130">
    <property type="entry name" value="PAS"/>
    <property type="match status" value="1"/>
</dbReference>
<evidence type="ECO:0000259" key="8">
    <source>
        <dbReference type="PROSITE" id="PS50045"/>
    </source>
</evidence>
<keyword evidence="1" id="KW-0547">Nucleotide-binding</keyword>
<dbReference type="STRING" id="1776384.GCA_900086585_01637"/>
<dbReference type="SUPFAM" id="SSF46689">
    <property type="entry name" value="Homeodomain-like"/>
    <property type="match status" value="1"/>
</dbReference>
<dbReference type="SUPFAM" id="SSF52540">
    <property type="entry name" value="P-loop containing nucleoside triphosphate hydrolases"/>
    <property type="match status" value="1"/>
</dbReference>